<dbReference type="SUPFAM" id="SSF47413">
    <property type="entry name" value="lambda repressor-like DNA-binding domains"/>
    <property type="match status" value="1"/>
</dbReference>
<evidence type="ECO:0000256" key="1">
    <source>
        <dbReference type="ARBA" id="ARBA00023125"/>
    </source>
</evidence>
<dbReference type="PROSITE" id="PS50943">
    <property type="entry name" value="HTH_CROC1"/>
    <property type="match status" value="1"/>
</dbReference>
<name>A0A838XWM4_9HYPH</name>
<proteinExistence type="predicted"/>
<protein>
    <submittedName>
        <fullName evidence="3">Cupin domain-containing protein</fullName>
    </submittedName>
</protein>
<reference evidence="3 4" key="2">
    <citation type="submission" date="2020-08" db="EMBL/GenBank/DDBJ databases">
        <title>Stappia taiwanensis sp. nov., isolated from a coastal thermal spring.</title>
        <authorList>
            <person name="Kampfer P."/>
        </authorList>
    </citation>
    <scope>NUCLEOTIDE SEQUENCE [LARGE SCALE GENOMIC DNA]</scope>
    <source>
        <strain evidence="3 4">DSM 23284</strain>
    </source>
</reference>
<dbReference type="InterPro" id="IPR050807">
    <property type="entry name" value="TransReg_Diox_bact_type"/>
</dbReference>
<dbReference type="InterPro" id="IPR011051">
    <property type="entry name" value="RmlC_Cupin_sf"/>
</dbReference>
<evidence type="ECO:0000313" key="4">
    <source>
        <dbReference type="Proteomes" id="UP000559404"/>
    </source>
</evidence>
<dbReference type="Gene3D" id="1.10.260.40">
    <property type="entry name" value="lambda repressor-like DNA-binding domains"/>
    <property type="match status" value="1"/>
</dbReference>
<feature type="domain" description="HTH cro/C1-type" evidence="2">
    <location>
        <begin position="5"/>
        <end position="59"/>
    </location>
</feature>
<keyword evidence="1" id="KW-0238">DNA-binding</keyword>
<dbReference type="AlphaFoldDB" id="A0A838XWM4"/>
<evidence type="ECO:0000259" key="2">
    <source>
        <dbReference type="PROSITE" id="PS50943"/>
    </source>
</evidence>
<dbReference type="Gene3D" id="2.60.120.10">
    <property type="entry name" value="Jelly Rolls"/>
    <property type="match status" value="1"/>
</dbReference>
<dbReference type="InterPro" id="IPR001387">
    <property type="entry name" value="Cro/C1-type_HTH"/>
</dbReference>
<evidence type="ECO:0000313" key="3">
    <source>
        <dbReference type="EMBL" id="MBA4611323.1"/>
    </source>
</evidence>
<dbReference type="Proteomes" id="UP000559404">
    <property type="component" value="Unassembled WGS sequence"/>
</dbReference>
<reference evidence="3 4" key="1">
    <citation type="submission" date="2020-07" db="EMBL/GenBank/DDBJ databases">
        <authorList>
            <person name="Li M."/>
        </authorList>
    </citation>
    <scope>NUCLEOTIDE SEQUENCE [LARGE SCALE GENOMIC DNA]</scope>
    <source>
        <strain evidence="3 4">DSM 23284</strain>
    </source>
</reference>
<dbReference type="CDD" id="cd02209">
    <property type="entry name" value="cupin_XRE_C"/>
    <property type="match status" value="1"/>
</dbReference>
<dbReference type="GO" id="GO:0003677">
    <property type="term" value="F:DNA binding"/>
    <property type="evidence" value="ECO:0007669"/>
    <property type="project" value="UniProtKB-KW"/>
</dbReference>
<dbReference type="GO" id="GO:0005829">
    <property type="term" value="C:cytosol"/>
    <property type="evidence" value="ECO:0007669"/>
    <property type="project" value="TreeGrafter"/>
</dbReference>
<dbReference type="SUPFAM" id="SSF51182">
    <property type="entry name" value="RmlC-like cupins"/>
    <property type="match status" value="1"/>
</dbReference>
<dbReference type="PANTHER" id="PTHR46797:SF2">
    <property type="entry name" value="TRANSCRIPTIONAL REGULATOR"/>
    <property type="match status" value="1"/>
</dbReference>
<dbReference type="Pfam" id="PF07883">
    <property type="entry name" value="Cupin_2"/>
    <property type="match status" value="1"/>
</dbReference>
<organism evidence="3 4">
    <name type="scientific">Stappia taiwanensis</name>
    <dbReference type="NCBI Taxonomy" id="992267"/>
    <lineage>
        <taxon>Bacteria</taxon>
        <taxon>Pseudomonadati</taxon>
        <taxon>Pseudomonadota</taxon>
        <taxon>Alphaproteobacteria</taxon>
        <taxon>Hyphomicrobiales</taxon>
        <taxon>Stappiaceae</taxon>
        <taxon>Stappia</taxon>
    </lineage>
</organism>
<dbReference type="InterPro" id="IPR010982">
    <property type="entry name" value="Lambda_DNA-bd_dom_sf"/>
</dbReference>
<dbReference type="Pfam" id="PF01381">
    <property type="entry name" value="HTH_3"/>
    <property type="match status" value="1"/>
</dbReference>
<accession>A0A838XWM4</accession>
<dbReference type="EMBL" id="JACEON010000004">
    <property type="protein sequence ID" value="MBA4611323.1"/>
    <property type="molecule type" value="Genomic_DNA"/>
</dbReference>
<dbReference type="SMART" id="SM00530">
    <property type="entry name" value="HTH_XRE"/>
    <property type="match status" value="1"/>
</dbReference>
<sequence length="181" mass="19620">MGARLRAMRKARGLSLKEVSEGSGSSLGALSQIERGVSSPSIKALRSICNVLDVPVSSLFSGDEGPGEEQGIIVRKWARRRLDFHHKGMAKELLTTGEDGGIQLMEVILDVGAGSGDQPYSHAGEEAGVVLAGQMSLWIDGRRYDLGTGDAFRFESPRPHRFANNGTTEARILWMVTEAFY</sequence>
<dbReference type="CDD" id="cd00093">
    <property type="entry name" value="HTH_XRE"/>
    <property type="match status" value="1"/>
</dbReference>
<dbReference type="InterPro" id="IPR014710">
    <property type="entry name" value="RmlC-like_jellyroll"/>
</dbReference>
<gene>
    <name evidence="3" type="ORF">H1W37_06660</name>
</gene>
<dbReference type="InterPro" id="IPR013096">
    <property type="entry name" value="Cupin_2"/>
</dbReference>
<dbReference type="GO" id="GO:0003700">
    <property type="term" value="F:DNA-binding transcription factor activity"/>
    <property type="evidence" value="ECO:0007669"/>
    <property type="project" value="TreeGrafter"/>
</dbReference>
<comment type="caution">
    <text evidence="3">The sequence shown here is derived from an EMBL/GenBank/DDBJ whole genome shotgun (WGS) entry which is preliminary data.</text>
</comment>
<dbReference type="PANTHER" id="PTHR46797">
    <property type="entry name" value="HTH-TYPE TRANSCRIPTIONAL REGULATOR"/>
    <property type="match status" value="1"/>
</dbReference>
<keyword evidence="4" id="KW-1185">Reference proteome</keyword>